<evidence type="ECO:0000313" key="3">
    <source>
        <dbReference type="Proteomes" id="UP000785679"/>
    </source>
</evidence>
<reference evidence="2" key="1">
    <citation type="submission" date="2019-06" db="EMBL/GenBank/DDBJ databases">
        <authorList>
            <person name="Zheng W."/>
        </authorList>
    </citation>
    <scope>NUCLEOTIDE SEQUENCE</scope>
    <source>
        <strain evidence="2">QDHG01</strain>
    </source>
</reference>
<comment type="caution">
    <text evidence="2">The sequence shown here is derived from an EMBL/GenBank/DDBJ whole genome shotgun (WGS) entry which is preliminary data.</text>
</comment>
<dbReference type="EMBL" id="RRYP01008066">
    <property type="protein sequence ID" value="TNV80045.1"/>
    <property type="molecule type" value="Genomic_DNA"/>
</dbReference>
<organism evidence="2 3">
    <name type="scientific">Halteria grandinella</name>
    <dbReference type="NCBI Taxonomy" id="5974"/>
    <lineage>
        <taxon>Eukaryota</taxon>
        <taxon>Sar</taxon>
        <taxon>Alveolata</taxon>
        <taxon>Ciliophora</taxon>
        <taxon>Intramacronucleata</taxon>
        <taxon>Spirotrichea</taxon>
        <taxon>Stichotrichia</taxon>
        <taxon>Sporadotrichida</taxon>
        <taxon>Halteriidae</taxon>
        <taxon>Halteria</taxon>
    </lineage>
</organism>
<feature type="region of interest" description="Disordered" evidence="1">
    <location>
        <begin position="117"/>
        <end position="142"/>
    </location>
</feature>
<evidence type="ECO:0000256" key="1">
    <source>
        <dbReference type="SAM" id="MobiDB-lite"/>
    </source>
</evidence>
<dbReference type="Proteomes" id="UP000785679">
    <property type="component" value="Unassembled WGS sequence"/>
</dbReference>
<name>A0A8J8T329_HALGN</name>
<evidence type="ECO:0000313" key="2">
    <source>
        <dbReference type="EMBL" id="TNV80045.1"/>
    </source>
</evidence>
<proteinExistence type="predicted"/>
<gene>
    <name evidence="2" type="ORF">FGO68_gene5136</name>
</gene>
<sequence length="233" mass="26896">MIYRNPIIYPQIFAPENLLPQYIPSPVQELLVQDPIPNDKQDATLLTFDFVSETYTSYQYEAQAFMTALQKIGATLAVFNIAVVLLIYHRGEHENKVAEHFKDKIATDDITVSEMSSQFSDDEDDNKHMPINSDTTRESLHESFPPPTRLVCRFCICCPRVKSKEQRVHEAILLKKMKTLFSYDTFVEMHEGMQVLRRENARLQGQVEAMERRLGAIEGLGQSMMVQRDTQMM</sequence>
<accession>A0A8J8T329</accession>
<keyword evidence="3" id="KW-1185">Reference proteome</keyword>
<dbReference type="AlphaFoldDB" id="A0A8J8T329"/>
<protein>
    <submittedName>
        <fullName evidence="2">Uncharacterized protein</fullName>
    </submittedName>
</protein>